<evidence type="ECO:0000256" key="1">
    <source>
        <dbReference type="SAM" id="MobiDB-lite"/>
    </source>
</evidence>
<evidence type="ECO:0000313" key="2">
    <source>
        <dbReference type="EMBL" id="CAK0813115.1"/>
    </source>
</evidence>
<feature type="region of interest" description="Disordered" evidence="1">
    <location>
        <begin position="47"/>
        <end position="187"/>
    </location>
</feature>
<gene>
    <name evidence="2" type="ORF">PCOR1329_LOCUS17149</name>
</gene>
<organism evidence="2 3">
    <name type="scientific">Prorocentrum cordatum</name>
    <dbReference type="NCBI Taxonomy" id="2364126"/>
    <lineage>
        <taxon>Eukaryota</taxon>
        <taxon>Sar</taxon>
        <taxon>Alveolata</taxon>
        <taxon>Dinophyceae</taxon>
        <taxon>Prorocentrales</taxon>
        <taxon>Prorocentraceae</taxon>
        <taxon>Prorocentrum</taxon>
    </lineage>
</organism>
<feature type="non-terminal residue" evidence="2">
    <location>
        <position position="1"/>
    </location>
</feature>
<keyword evidence="3" id="KW-1185">Reference proteome</keyword>
<feature type="non-terminal residue" evidence="2">
    <location>
        <position position="187"/>
    </location>
</feature>
<comment type="caution">
    <text evidence="2">The sequence shown here is derived from an EMBL/GenBank/DDBJ whole genome shotgun (WGS) entry which is preliminary data.</text>
</comment>
<sequence length="187" mass="19450">SVVPLSPPLEYNRDVPWLQHTSHRHGRGRIHLQKGHLPVRVTAYMKGSPSGLKVRSEPRLGGPRGGRIRAAKGRGGEAGCCRLPAPSLREEAPAARSWRGPRGARGEGEAPASPAGAGGAVGPDGEQEQEEEERRTSGGEGGPGLAAGPTSRLELPLGPQEPAALGRAPPARQQGLPGRGGEQPRVL</sequence>
<proteinExistence type="predicted"/>
<name>A0ABN9R482_9DINO</name>
<accession>A0ABN9R482</accession>
<reference evidence="2" key="1">
    <citation type="submission" date="2023-10" db="EMBL/GenBank/DDBJ databases">
        <authorList>
            <person name="Chen Y."/>
            <person name="Shah S."/>
            <person name="Dougan E. K."/>
            <person name="Thang M."/>
            <person name="Chan C."/>
        </authorList>
    </citation>
    <scope>NUCLEOTIDE SEQUENCE [LARGE SCALE GENOMIC DNA]</scope>
</reference>
<dbReference type="Proteomes" id="UP001189429">
    <property type="component" value="Unassembled WGS sequence"/>
</dbReference>
<protein>
    <submittedName>
        <fullName evidence="2">Uncharacterized protein</fullName>
    </submittedName>
</protein>
<evidence type="ECO:0000313" key="3">
    <source>
        <dbReference type="Proteomes" id="UP001189429"/>
    </source>
</evidence>
<dbReference type="EMBL" id="CAUYUJ010005298">
    <property type="protein sequence ID" value="CAK0813115.1"/>
    <property type="molecule type" value="Genomic_DNA"/>
</dbReference>